<dbReference type="HOGENOM" id="CLU_2306469_0_0_1"/>
<keyword evidence="1" id="KW-1133">Transmembrane helix</keyword>
<protein>
    <submittedName>
        <fullName evidence="2">Uncharacterized protein</fullName>
    </submittedName>
</protein>
<evidence type="ECO:0000313" key="3">
    <source>
        <dbReference type="Proteomes" id="UP000053593"/>
    </source>
</evidence>
<evidence type="ECO:0000313" key="2">
    <source>
        <dbReference type="EMBL" id="KIK60319.1"/>
    </source>
</evidence>
<keyword evidence="1" id="KW-0472">Membrane</keyword>
<feature type="transmembrane region" description="Helical" evidence="1">
    <location>
        <begin position="20"/>
        <end position="41"/>
    </location>
</feature>
<proteinExistence type="predicted"/>
<name>A0A0D0CCT4_9AGAR</name>
<keyword evidence="3" id="KW-1185">Reference proteome</keyword>
<evidence type="ECO:0000256" key="1">
    <source>
        <dbReference type="SAM" id="Phobius"/>
    </source>
</evidence>
<keyword evidence="1" id="KW-0812">Transmembrane</keyword>
<dbReference type="Proteomes" id="UP000053593">
    <property type="component" value="Unassembled WGS sequence"/>
</dbReference>
<dbReference type="EMBL" id="KN834775">
    <property type="protein sequence ID" value="KIK60319.1"/>
    <property type="molecule type" value="Genomic_DNA"/>
</dbReference>
<sequence>MVLYFEFLPEIPMLCIAAAAIYFFTNVSMAILWVASSCLLWPIRFPSAVIYDSLPVAHPPESGSPSLLNGLNIGDYYSSCPRPFYGALRCLLGLEQIIII</sequence>
<organism evidence="2 3">
    <name type="scientific">Collybiopsis luxurians FD-317 M1</name>
    <dbReference type="NCBI Taxonomy" id="944289"/>
    <lineage>
        <taxon>Eukaryota</taxon>
        <taxon>Fungi</taxon>
        <taxon>Dikarya</taxon>
        <taxon>Basidiomycota</taxon>
        <taxon>Agaricomycotina</taxon>
        <taxon>Agaricomycetes</taxon>
        <taxon>Agaricomycetidae</taxon>
        <taxon>Agaricales</taxon>
        <taxon>Marasmiineae</taxon>
        <taxon>Omphalotaceae</taxon>
        <taxon>Collybiopsis</taxon>
        <taxon>Collybiopsis luxurians</taxon>
    </lineage>
</organism>
<reference evidence="2 3" key="1">
    <citation type="submission" date="2014-04" db="EMBL/GenBank/DDBJ databases">
        <title>Evolutionary Origins and Diversification of the Mycorrhizal Mutualists.</title>
        <authorList>
            <consortium name="DOE Joint Genome Institute"/>
            <consortium name="Mycorrhizal Genomics Consortium"/>
            <person name="Kohler A."/>
            <person name="Kuo A."/>
            <person name="Nagy L.G."/>
            <person name="Floudas D."/>
            <person name="Copeland A."/>
            <person name="Barry K.W."/>
            <person name="Cichocki N."/>
            <person name="Veneault-Fourrey C."/>
            <person name="LaButti K."/>
            <person name="Lindquist E.A."/>
            <person name="Lipzen A."/>
            <person name="Lundell T."/>
            <person name="Morin E."/>
            <person name="Murat C."/>
            <person name="Riley R."/>
            <person name="Ohm R."/>
            <person name="Sun H."/>
            <person name="Tunlid A."/>
            <person name="Henrissat B."/>
            <person name="Grigoriev I.V."/>
            <person name="Hibbett D.S."/>
            <person name="Martin F."/>
        </authorList>
    </citation>
    <scope>NUCLEOTIDE SEQUENCE [LARGE SCALE GENOMIC DNA]</scope>
    <source>
        <strain evidence="2 3">FD-317 M1</strain>
    </source>
</reference>
<dbReference type="AlphaFoldDB" id="A0A0D0CCT4"/>
<gene>
    <name evidence="2" type="ORF">GYMLUDRAFT_603206</name>
</gene>
<accession>A0A0D0CCT4</accession>